<dbReference type="PROSITE" id="PS50007">
    <property type="entry name" value="PIPLC_X_DOMAIN"/>
    <property type="match status" value="1"/>
</dbReference>
<dbReference type="PANTHER" id="PTHR35518:SF2">
    <property type="entry name" value="MAINTENANCE OF TELOMERE CAPPING PROTEIN 6"/>
    <property type="match status" value="1"/>
</dbReference>
<keyword evidence="3" id="KW-0812">Transmembrane</keyword>
<gene>
    <name evidence="9" type="ORF">FKG94_21435</name>
</gene>
<dbReference type="Gene3D" id="3.20.20.190">
    <property type="entry name" value="Phosphatidylinositol (PI) phosphodiesterase"/>
    <property type="match status" value="1"/>
</dbReference>
<dbReference type="SUPFAM" id="SSF51695">
    <property type="entry name" value="PLC-like phosphodiesterases"/>
    <property type="match status" value="1"/>
</dbReference>
<reference evidence="9 10" key="1">
    <citation type="submission" date="2019-06" db="EMBL/GenBank/DDBJ databases">
        <title>Whole genome sequence for Cellvibrionaceae sp. R142.</title>
        <authorList>
            <person name="Wang G."/>
        </authorList>
    </citation>
    <scope>NUCLEOTIDE SEQUENCE [LARGE SCALE GENOMIC DNA]</scope>
    <source>
        <strain evidence="9 10">R142</strain>
    </source>
</reference>
<dbReference type="SMART" id="SM00247">
    <property type="entry name" value="XTALbg"/>
    <property type="match status" value="1"/>
</dbReference>
<dbReference type="RefSeq" id="WP_142928995.1">
    <property type="nucleotide sequence ID" value="NZ_ML660102.1"/>
</dbReference>
<dbReference type="EMBL" id="VHSG01000024">
    <property type="protein sequence ID" value="TQV70585.1"/>
    <property type="molecule type" value="Genomic_DNA"/>
</dbReference>
<evidence type="ECO:0000256" key="6">
    <source>
        <dbReference type="ARBA" id="ARBA00023136"/>
    </source>
</evidence>
<evidence type="ECO:0000256" key="4">
    <source>
        <dbReference type="ARBA" id="ARBA00022737"/>
    </source>
</evidence>
<evidence type="ECO:0000313" key="10">
    <source>
        <dbReference type="Proteomes" id="UP000319732"/>
    </source>
</evidence>
<evidence type="ECO:0000259" key="8">
    <source>
        <dbReference type="PROSITE" id="PS50915"/>
    </source>
</evidence>
<evidence type="ECO:0000256" key="3">
    <source>
        <dbReference type="ARBA" id="ARBA00022692"/>
    </source>
</evidence>
<dbReference type="SUPFAM" id="SSF49695">
    <property type="entry name" value="gamma-Crystallin-like"/>
    <property type="match status" value="2"/>
</dbReference>
<accession>A0A545T037</accession>
<keyword evidence="5" id="KW-1133">Transmembrane helix</keyword>
<keyword evidence="7" id="KW-0732">Signal</keyword>
<dbReference type="GO" id="GO:0016020">
    <property type="term" value="C:membrane"/>
    <property type="evidence" value="ECO:0007669"/>
    <property type="project" value="UniProtKB-SubCell"/>
</dbReference>
<dbReference type="InterPro" id="IPR017946">
    <property type="entry name" value="PLC-like_Pdiesterase_TIM-brl"/>
</dbReference>
<comment type="subcellular location">
    <subcellularLocation>
        <location evidence="1">Membrane</location>
    </subcellularLocation>
</comment>
<protein>
    <recommendedName>
        <fullName evidence="8">Beta/gamma crystallin 'Greek key' domain-containing protein</fullName>
    </recommendedName>
</protein>
<proteinExistence type="inferred from homology"/>
<sequence>MKRKMSLISLLTFTLTAFAGAQDKVCFYENPDYQGEEWCYGIGDTGWIGASRNDRVSSIKVYGDAYVTIYQHSNYGGSNTVVMANTYKMDRLDDEISSFKVAHRWGNDFACLFEHPGFRGTPACLEAGRAENDLDNTAFGRNKASSLMVVGKASVEVFEYPNFDGNHRSTTLIRSTSNLEKRPGGWVEDNIDSFRVHSRNPNATEAALDINEAVGHYAPINQVSVLAAHNAFNSTAYFGGQLIPGPNQRRALIEQLEVGARFFELDVSEGNGYAKVCHSVDCGLFDASLRRMLGEVDTWLKGADQNDVVFFYIQDDINGSNSGYAQLQSDIGWLGDVVFTGGACRSLPDALSFAQIRAQGKRVFFYKDDGTTGCDIATSVMVNTEINKGVSSINVYEDHFNRGAIVRSQECNNNFCNDVISPFEALIGLQNGVNAFGIDMLDSSDIDHNGVFNAQLWSIGPADATDPYAPGRTAVFKPTGQRFMALGWASAALGYACRDSGGNWAITTQMGEIEEGVQVCSREFPGYHFDVPVSAYEAKRLRDVITAGAGVHVNFGVSDGQWAAGAWGRLSDR</sequence>
<evidence type="ECO:0000256" key="5">
    <source>
        <dbReference type="ARBA" id="ARBA00022989"/>
    </source>
</evidence>
<dbReference type="GO" id="GO:0006629">
    <property type="term" value="P:lipid metabolic process"/>
    <property type="evidence" value="ECO:0007669"/>
    <property type="project" value="InterPro"/>
</dbReference>
<keyword evidence="6" id="KW-0472">Membrane</keyword>
<dbReference type="Gene3D" id="2.60.20.10">
    <property type="entry name" value="Crystallins"/>
    <property type="match status" value="2"/>
</dbReference>
<dbReference type="Pfam" id="PF26178">
    <property type="entry name" value="PI-PLC_cat"/>
    <property type="match status" value="1"/>
</dbReference>
<evidence type="ECO:0000256" key="1">
    <source>
        <dbReference type="ARBA" id="ARBA00004370"/>
    </source>
</evidence>
<dbReference type="Proteomes" id="UP000319732">
    <property type="component" value="Unassembled WGS sequence"/>
</dbReference>
<evidence type="ECO:0000313" key="9">
    <source>
        <dbReference type="EMBL" id="TQV70585.1"/>
    </source>
</evidence>
<comment type="similarity">
    <text evidence="2">Belongs to the beta/gamma-crystallin family.</text>
</comment>
<keyword evidence="10" id="KW-1185">Reference proteome</keyword>
<evidence type="ECO:0000256" key="7">
    <source>
        <dbReference type="SAM" id="SignalP"/>
    </source>
</evidence>
<dbReference type="InterPro" id="IPR011024">
    <property type="entry name" value="G_crystallin-like"/>
</dbReference>
<dbReference type="InterPro" id="IPR001064">
    <property type="entry name" value="Beta/gamma_crystallin"/>
</dbReference>
<comment type="caution">
    <text evidence="9">The sequence shown here is derived from an EMBL/GenBank/DDBJ whole genome shotgun (WGS) entry which is preliminary data.</text>
</comment>
<name>A0A545T037_9GAMM</name>
<dbReference type="PROSITE" id="PS50915">
    <property type="entry name" value="CRYSTALLIN_BETA_GAMMA"/>
    <property type="match status" value="1"/>
</dbReference>
<dbReference type="AlphaFoldDB" id="A0A545T037"/>
<dbReference type="InterPro" id="IPR051008">
    <property type="entry name" value="Telomere_Capping_Maintenance"/>
</dbReference>
<keyword evidence="4" id="KW-0677">Repeat</keyword>
<feature type="signal peptide" evidence="7">
    <location>
        <begin position="1"/>
        <end position="21"/>
    </location>
</feature>
<dbReference type="Pfam" id="PF03995">
    <property type="entry name" value="Inhibitor_I36"/>
    <property type="match status" value="2"/>
</dbReference>
<dbReference type="GO" id="GO:0008081">
    <property type="term" value="F:phosphoric diester hydrolase activity"/>
    <property type="evidence" value="ECO:0007669"/>
    <property type="project" value="InterPro"/>
</dbReference>
<feature type="domain" description="Beta/gamma crystallin 'Greek key'" evidence="8">
    <location>
        <begin position="65"/>
        <end position="103"/>
    </location>
</feature>
<dbReference type="PANTHER" id="PTHR35518">
    <property type="entry name" value="MAINTENANCE OF TELOMOERE CAPPING"/>
    <property type="match status" value="1"/>
</dbReference>
<organism evidence="9 10">
    <name type="scientific">Exilibacterium tricleocarpae</name>
    <dbReference type="NCBI Taxonomy" id="2591008"/>
    <lineage>
        <taxon>Bacteria</taxon>
        <taxon>Pseudomonadati</taxon>
        <taxon>Pseudomonadota</taxon>
        <taxon>Gammaproteobacteria</taxon>
        <taxon>Cellvibrionales</taxon>
        <taxon>Cellvibrionaceae</taxon>
        <taxon>Exilibacterium</taxon>
    </lineage>
</organism>
<feature type="chain" id="PRO_5021966762" description="Beta/gamma crystallin 'Greek key' domain-containing protein" evidence="7">
    <location>
        <begin position="22"/>
        <end position="573"/>
    </location>
</feature>
<dbReference type="OrthoDB" id="5740202at2"/>
<evidence type="ECO:0000256" key="2">
    <source>
        <dbReference type="ARBA" id="ARBA00009646"/>
    </source>
</evidence>